<dbReference type="GO" id="GO:0003677">
    <property type="term" value="F:DNA binding"/>
    <property type="evidence" value="ECO:0007669"/>
    <property type="project" value="UniProtKB-KW"/>
</dbReference>
<dbReference type="GO" id="GO:0006281">
    <property type="term" value="P:DNA repair"/>
    <property type="evidence" value="ECO:0007669"/>
    <property type="project" value="UniProtKB-KW"/>
</dbReference>
<dbReference type="InterPro" id="IPR004127">
    <property type="entry name" value="Prefoldin_subunit_alpha"/>
</dbReference>
<dbReference type="WBParaSite" id="Hba_13498">
    <property type="protein sequence ID" value="Hba_13498"/>
    <property type="gene ID" value="Hba_13498"/>
</dbReference>
<accession>A0A1I7X7F0</accession>
<dbReference type="SUPFAM" id="SSF47113">
    <property type="entry name" value="Histone-fold"/>
    <property type="match status" value="1"/>
</dbReference>
<proteinExistence type="inferred from homology"/>
<dbReference type="SUPFAM" id="SSF46579">
    <property type="entry name" value="Prefoldin"/>
    <property type="match status" value="1"/>
</dbReference>
<dbReference type="InterPro" id="IPR018552">
    <property type="entry name" value="CENP-X"/>
</dbReference>
<keyword evidence="4" id="KW-0238">DNA-binding</keyword>
<dbReference type="GO" id="GO:0051382">
    <property type="term" value="P:kinetochore assembly"/>
    <property type="evidence" value="ECO:0007669"/>
    <property type="project" value="InterPro"/>
</dbReference>
<evidence type="ECO:0000256" key="5">
    <source>
        <dbReference type="ARBA" id="ARBA00023204"/>
    </source>
</evidence>
<evidence type="ECO:0000256" key="4">
    <source>
        <dbReference type="ARBA" id="ARBA00023125"/>
    </source>
</evidence>
<dbReference type="InterPro" id="IPR009072">
    <property type="entry name" value="Histone-fold"/>
</dbReference>
<keyword evidence="5" id="KW-0234">DNA repair</keyword>
<keyword evidence="3" id="KW-0227">DNA damage</keyword>
<evidence type="ECO:0000313" key="6">
    <source>
        <dbReference type="Proteomes" id="UP000095283"/>
    </source>
</evidence>
<name>A0A1I7X7F0_HETBA</name>
<protein>
    <submittedName>
        <fullName evidence="7">Centromere protein X</fullName>
    </submittedName>
</protein>
<dbReference type="Gene3D" id="1.10.287.370">
    <property type="match status" value="1"/>
</dbReference>
<evidence type="ECO:0000256" key="1">
    <source>
        <dbReference type="ARBA" id="ARBA00009359"/>
    </source>
</evidence>
<comment type="subunit">
    <text evidence="2">Heterohexamer of two PFD-alpha type and four PFD-beta type subunits.</text>
</comment>
<dbReference type="CDD" id="cd23158">
    <property type="entry name" value="Prefoldin_UXT"/>
    <property type="match status" value="1"/>
</dbReference>
<dbReference type="Proteomes" id="UP000095283">
    <property type="component" value="Unplaced"/>
</dbReference>
<keyword evidence="6" id="KW-1185">Reference proteome</keyword>
<evidence type="ECO:0000256" key="3">
    <source>
        <dbReference type="ARBA" id="ARBA00022763"/>
    </source>
</evidence>
<dbReference type="Gene3D" id="6.10.130.30">
    <property type="match status" value="1"/>
</dbReference>
<evidence type="ECO:0000313" key="7">
    <source>
        <dbReference type="WBParaSite" id="Hba_13498"/>
    </source>
</evidence>
<evidence type="ECO:0000256" key="2">
    <source>
        <dbReference type="ARBA" id="ARBA00011695"/>
    </source>
</evidence>
<sequence>MTISELAKYQRFLDDTLRPDYLRAIEDRERYLNDRHEYELLLVAINKIQCAGCSSVNMRVNLGHHVFVNAEIDNCNTVIVKMVGDLYAELPLPRAVIFIEEKIKWCNTCDFFLIIFQFLNKKASQADELASKIRAHIDHIKDSAVRSLFKVGCRGKRKAGINPDALCMLTTLCNLLIKETLVRAACCARNSDKKTVKVEHLQRVLAQIMLDFST</sequence>
<comment type="similarity">
    <text evidence="1">Belongs to the CENP-X/MHF2 family.</text>
</comment>
<dbReference type="CDD" id="cd22921">
    <property type="entry name" value="HFD_CENP-X"/>
    <property type="match status" value="1"/>
</dbReference>
<organism evidence="6 7">
    <name type="scientific">Heterorhabditis bacteriophora</name>
    <name type="common">Entomopathogenic nematode worm</name>
    <dbReference type="NCBI Taxonomy" id="37862"/>
    <lineage>
        <taxon>Eukaryota</taxon>
        <taxon>Metazoa</taxon>
        <taxon>Ecdysozoa</taxon>
        <taxon>Nematoda</taxon>
        <taxon>Chromadorea</taxon>
        <taxon>Rhabditida</taxon>
        <taxon>Rhabditina</taxon>
        <taxon>Rhabditomorpha</taxon>
        <taxon>Strongyloidea</taxon>
        <taxon>Heterorhabditidae</taxon>
        <taxon>Heterorhabditis</taxon>
    </lineage>
</organism>
<dbReference type="Pfam" id="PF02996">
    <property type="entry name" value="Prefoldin"/>
    <property type="match status" value="1"/>
</dbReference>
<dbReference type="Pfam" id="PF09415">
    <property type="entry name" value="CENP-X"/>
    <property type="match status" value="1"/>
</dbReference>
<reference evidence="7" key="1">
    <citation type="submission" date="2016-11" db="UniProtKB">
        <authorList>
            <consortium name="WormBaseParasite"/>
        </authorList>
    </citation>
    <scope>IDENTIFICATION</scope>
</reference>
<dbReference type="InterPro" id="IPR009053">
    <property type="entry name" value="Prefoldin"/>
</dbReference>
<dbReference type="GO" id="GO:0046982">
    <property type="term" value="F:protein heterodimerization activity"/>
    <property type="evidence" value="ECO:0007669"/>
    <property type="project" value="InterPro"/>
</dbReference>
<dbReference type="AlphaFoldDB" id="A0A1I7X7F0"/>